<dbReference type="EMBL" id="JAERRG010000009">
    <property type="protein sequence ID" value="MBL1115404.1"/>
    <property type="molecule type" value="Genomic_DNA"/>
</dbReference>
<dbReference type="RefSeq" id="WP_201853196.1">
    <property type="nucleotide sequence ID" value="NZ_JAERRG010000009.1"/>
</dbReference>
<organism evidence="1 2">
    <name type="scientific">Streptomyces endocoffeicus</name>
    <dbReference type="NCBI Taxonomy" id="2898945"/>
    <lineage>
        <taxon>Bacteria</taxon>
        <taxon>Bacillati</taxon>
        <taxon>Actinomycetota</taxon>
        <taxon>Actinomycetes</taxon>
        <taxon>Kitasatosporales</taxon>
        <taxon>Streptomycetaceae</taxon>
        <taxon>Streptomyces</taxon>
    </lineage>
</organism>
<accession>A0ABS1PTN9</accession>
<dbReference type="Proteomes" id="UP000621510">
    <property type="component" value="Unassembled WGS sequence"/>
</dbReference>
<evidence type="ECO:0000313" key="1">
    <source>
        <dbReference type="EMBL" id="MBL1115404.1"/>
    </source>
</evidence>
<proteinExistence type="predicted"/>
<evidence type="ECO:0000313" key="2">
    <source>
        <dbReference type="Proteomes" id="UP000621510"/>
    </source>
</evidence>
<keyword evidence="2" id="KW-1185">Reference proteome</keyword>
<protein>
    <submittedName>
        <fullName evidence="1">Uncharacterized protein</fullName>
    </submittedName>
</protein>
<reference evidence="1 2" key="1">
    <citation type="submission" date="2021-01" db="EMBL/GenBank/DDBJ databases">
        <title>WGS of actinomycetes isolated from Thailand.</title>
        <authorList>
            <person name="Thawai C."/>
        </authorList>
    </citation>
    <scope>NUCLEOTIDE SEQUENCE [LARGE SCALE GENOMIC DNA]</scope>
    <source>
        <strain evidence="1 2">CA3R110</strain>
    </source>
</reference>
<comment type="caution">
    <text evidence="1">The sequence shown here is derived from an EMBL/GenBank/DDBJ whole genome shotgun (WGS) entry which is preliminary data.</text>
</comment>
<gene>
    <name evidence="1" type="ORF">JK364_23825</name>
</gene>
<name>A0ABS1PTN9_9ACTN</name>
<sequence>MTDHDWDNPITCEFAGAQPPERLNGENAVSSTALPEKLIRAVTDAYLIALRREDLHAALGLMTQLANTYGLVAVRGLAAELAMDLHAHCPSRFRTAFGGANLSALAPALDDDALTTLDAASKTSRLMGRGQVTAADLEDTEVQMRITETVRHAVQAALNAAAAQSSSAAAAQLGSLSTPRELSAAVALLTNGLRVVLP</sequence>